<gene>
    <name evidence="4" type="ORF">EET67_15460</name>
</gene>
<proteinExistence type="predicted"/>
<dbReference type="RefSeq" id="WP_128627434.1">
    <property type="nucleotide sequence ID" value="NZ_RKST01000015.1"/>
</dbReference>
<name>A0A432V3W6_9HYPH</name>
<organism evidence="4 5">
    <name type="scientific">Borborobacter arsenicus</name>
    <dbReference type="NCBI Taxonomy" id="1851146"/>
    <lineage>
        <taxon>Bacteria</taxon>
        <taxon>Pseudomonadati</taxon>
        <taxon>Pseudomonadota</taxon>
        <taxon>Alphaproteobacteria</taxon>
        <taxon>Hyphomicrobiales</taxon>
        <taxon>Phyllobacteriaceae</taxon>
        <taxon>Borborobacter</taxon>
    </lineage>
</organism>
<dbReference type="AlphaFoldDB" id="A0A432V3W6"/>
<dbReference type="Proteomes" id="UP000281647">
    <property type="component" value="Unassembled WGS sequence"/>
</dbReference>
<keyword evidence="2" id="KW-0732">Signal</keyword>
<accession>A0A432V3W6</accession>
<feature type="signal peptide" evidence="2">
    <location>
        <begin position="1"/>
        <end position="28"/>
    </location>
</feature>
<evidence type="ECO:0000313" key="4">
    <source>
        <dbReference type="EMBL" id="RUM96933.1"/>
    </source>
</evidence>
<feature type="chain" id="PRO_5019154892" evidence="2">
    <location>
        <begin position="29"/>
        <end position="280"/>
    </location>
</feature>
<dbReference type="Pfam" id="PF06904">
    <property type="entry name" value="Extensin-like_C"/>
    <property type="match status" value="1"/>
</dbReference>
<evidence type="ECO:0000256" key="2">
    <source>
        <dbReference type="SAM" id="SignalP"/>
    </source>
</evidence>
<evidence type="ECO:0000256" key="1">
    <source>
        <dbReference type="SAM" id="MobiDB-lite"/>
    </source>
</evidence>
<dbReference type="OrthoDB" id="9809788at2"/>
<feature type="domain" description="Extensin-like C-terminal" evidence="3">
    <location>
        <begin position="107"/>
        <end position="280"/>
    </location>
</feature>
<dbReference type="InterPro" id="IPR009683">
    <property type="entry name" value="Extensin-like_C"/>
</dbReference>
<reference evidence="4 5" key="1">
    <citation type="submission" date="2018-11" db="EMBL/GenBank/DDBJ databases">
        <title>Pseudaminobacter arsenicus sp. nov., an arsenic-resistant bacterium isolated from arsenic-rich aquifers.</title>
        <authorList>
            <person name="Mu Y."/>
        </authorList>
    </citation>
    <scope>NUCLEOTIDE SEQUENCE [LARGE SCALE GENOMIC DNA]</scope>
    <source>
        <strain evidence="4 5">CB3</strain>
    </source>
</reference>
<evidence type="ECO:0000313" key="5">
    <source>
        <dbReference type="Proteomes" id="UP000281647"/>
    </source>
</evidence>
<keyword evidence="5" id="KW-1185">Reference proteome</keyword>
<dbReference type="EMBL" id="RKST01000015">
    <property type="protein sequence ID" value="RUM96933.1"/>
    <property type="molecule type" value="Genomic_DNA"/>
</dbReference>
<comment type="caution">
    <text evidence="4">The sequence shown here is derived from an EMBL/GenBank/DDBJ whole genome shotgun (WGS) entry which is preliminary data.</text>
</comment>
<feature type="region of interest" description="Disordered" evidence="1">
    <location>
        <begin position="44"/>
        <end position="104"/>
    </location>
</feature>
<protein>
    <submittedName>
        <fullName evidence="4">Extensin family protein</fullName>
    </submittedName>
</protein>
<evidence type="ECO:0000259" key="3">
    <source>
        <dbReference type="Pfam" id="PF06904"/>
    </source>
</evidence>
<sequence>MVSPPRRLPPIFLPLLTALLLGADAAWATPVTLPQTVPVPYVHPPAAGNLPPQRLGEVPVPEPRPDNKTPEEPAPPSDQADEKKPPAPPDPRSNAPRAATMPAAEKACRARLRTLGVEFTEHPPEKDAAGCALPWPIAVKALGDKIGIKPDALMNCALAETAARFAQDVVSPDAKSTYGAGLKSISQASTYVCRPRNGSAKLSEHAFGNALDIAQFTLTDNTAIDVGPTPDEKTAKFLARLRKAACGPFKTVLGPGSDADHERHFHLDLAPRRNGGTFCQ</sequence>